<dbReference type="EMBL" id="BK016230">
    <property type="protein sequence ID" value="DAG03497.1"/>
    <property type="molecule type" value="Genomic_DNA"/>
</dbReference>
<feature type="region of interest" description="Disordered" evidence="1">
    <location>
        <begin position="244"/>
        <end position="282"/>
    </location>
</feature>
<sequence length="282" mass="31355">MSILSEILNTGLERYGKYYGTYSGVVFRNNDPSGRGRISVSVPTISKGILRAQALPKGQWMGENYGSFIVPNVGDTVLIEFINGDFHMPVWSFGPYVPEKDEEGKEIIKFQKRVYRFRTPMGYELLINEQPKSNTSEENSYIEITTPKGNSFKLDELKGNLDFEFKDEDKKTSTSLNINLDEPTLKIEVEKDGTSSTIEMNGEGNIILNGGGGDAVAIEALTERLNKLQQELISLINDYKTHTHPTAGTGSPSAPTVPYTGTISEFSESEYNDPTVTHPKHK</sequence>
<proteinExistence type="predicted"/>
<feature type="domain" description="Gp5/Type VI secretion system Vgr protein OB-fold" evidence="2">
    <location>
        <begin position="22"/>
        <end position="95"/>
    </location>
</feature>
<dbReference type="Pfam" id="PF04717">
    <property type="entry name" value="Phage_base_V"/>
    <property type="match status" value="1"/>
</dbReference>
<dbReference type="SUPFAM" id="SSF69255">
    <property type="entry name" value="gp5 N-terminal domain-like"/>
    <property type="match status" value="1"/>
</dbReference>
<dbReference type="InterPro" id="IPR037026">
    <property type="entry name" value="Vgr_OB-fold_dom_sf"/>
</dbReference>
<name>A0A8S5V9S1_9CAUD</name>
<dbReference type="InterPro" id="IPR006531">
    <property type="entry name" value="Gp5/Vgr_OB"/>
</dbReference>
<protein>
    <submittedName>
        <fullName evidence="3">Valine-glycine repeat protein</fullName>
    </submittedName>
</protein>
<evidence type="ECO:0000313" key="3">
    <source>
        <dbReference type="EMBL" id="DAG03497.1"/>
    </source>
</evidence>
<reference evidence="3" key="1">
    <citation type="journal article" date="2021" name="Proc. Natl. Acad. Sci. U.S.A.">
        <title>A Catalog of Tens of Thousands of Viruses from Human Metagenomes Reveals Hidden Associations with Chronic Diseases.</title>
        <authorList>
            <person name="Tisza M.J."/>
            <person name="Buck C.B."/>
        </authorList>
    </citation>
    <scope>NUCLEOTIDE SEQUENCE</scope>
    <source>
        <strain evidence="3">CtUml7</strain>
    </source>
</reference>
<organism evidence="3">
    <name type="scientific">Ackermannviridae sp. ctUml7</name>
    <dbReference type="NCBI Taxonomy" id="2825753"/>
    <lineage>
        <taxon>Viruses</taxon>
        <taxon>Duplodnaviria</taxon>
        <taxon>Heunggongvirae</taxon>
        <taxon>Uroviricota</taxon>
        <taxon>Caudoviricetes</taxon>
        <taxon>Pantevenvirales</taxon>
        <taxon>Ackermannviridae</taxon>
    </lineage>
</organism>
<dbReference type="Gene3D" id="2.40.50.230">
    <property type="entry name" value="Gp5 N-terminal domain"/>
    <property type="match status" value="1"/>
</dbReference>
<feature type="compositionally biased region" description="Polar residues" evidence="1">
    <location>
        <begin position="244"/>
        <end position="266"/>
    </location>
</feature>
<evidence type="ECO:0000259" key="2">
    <source>
        <dbReference type="Pfam" id="PF04717"/>
    </source>
</evidence>
<evidence type="ECO:0000256" key="1">
    <source>
        <dbReference type="SAM" id="MobiDB-lite"/>
    </source>
</evidence>
<accession>A0A8S5V9S1</accession>